<sequence length="222" mass="24651">MMTVVFSLIFLVAMVGVFRPYKFLQQGKRWHYGLAAFASFIAVGLFAPEQSGDSATDAKIGVPTDKISNSIKAGVADAEALKSKWDYNTQKDEMRGSEAHFATLNSENTIKFDFPYGEQPGILTVRRDPQHGLDLIFSVPSGQILCSGFGDDYINAKFDDGPIRRFSCSGASDGSSEVSFIGSPKKFLGELKRAKRTVIEAEFYQAGRQQYIFETQNLIWEK</sequence>
<evidence type="ECO:0000313" key="3">
    <source>
        <dbReference type="Proteomes" id="UP000581447"/>
    </source>
</evidence>
<dbReference type="AlphaFoldDB" id="A0A840AWY2"/>
<keyword evidence="1" id="KW-1133">Transmembrane helix</keyword>
<evidence type="ECO:0000313" key="2">
    <source>
        <dbReference type="EMBL" id="MBB3942849.1"/>
    </source>
</evidence>
<gene>
    <name evidence="2" type="ORF">GGR91_001071</name>
</gene>
<name>A0A840AWY2_9SPHN</name>
<dbReference type="EMBL" id="JACIEA010000001">
    <property type="protein sequence ID" value="MBB3942849.1"/>
    <property type="molecule type" value="Genomic_DNA"/>
</dbReference>
<keyword evidence="3" id="KW-1185">Reference proteome</keyword>
<dbReference type="Proteomes" id="UP000581447">
    <property type="component" value="Unassembled WGS sequence"/>
</dbReference>
<organism evidence="2 3">
    <name type="scientific">Sphingorhabdus rigui</name>
    <dbReference type="NCBI Taxonomy" id="1282858"/>
    <lineage>
        <taxon>Bacteria</taxon>
        <taxon>Pseudomonadati</taxon>
        <taxon>Pseudomonadota</taxon>
        <taxon>Alphaproteobacteria</taxon>
        <taxon>Sphingomonadales</taxon>
        <taxon>Sphingomonadaceae</taxon>
        <taxon>Sphingorhabdus</taxon>
    </lineage>
</organism>
<accession>A0A840AWY2</accession>
<evidence type="ECO:0000256" key="1">
    <source>
        <dbReference type="SAM" id="Phobius"/>
    </source>
</evidence>
<feature type="transmembrane region" description="Helical" evidence="1">
    <location>
        <begin position="30"/>
        <end position="47"/>
    </location>
</feature>
<protein>
    <submittedName>
        <fullName evidence="2">Uncharacterized protein</fullName>
    </submittedName>
</protein>
<dbReference type="RefSeq" id="WP_183940781.1">
    <property type="nucleotide sequence ID" value="NZ_BAABBG010000023.1"/>
</dbReference>
<keyword evidence="1" id="KW-0812">Transmembrane</keyword>
<keyword evidence="1" id="KW-0472">Membrane</keyword>
<proteinExistence type="predicted"/>
<comment type="caution">
    <text evidence="2">The sequence shown here is derived from an EMBL/GenBank/DDBJ whole genome shotgun (WGS) entry which is preliminary data.</text>
</comment>
<reference evidence="2 3" key="1">
    <citation type="submission" date="2020-08" db="EMBL/GenBank/DDBJ databases">
        <title>Genomic Encyclopedia of Type Strains, Phase IV (KMG-IV): sequencing the most valuable type-strain genomes for metagenomic binning, comparative biology and taxonomic classification.</title>
        <authorList>
            <person name="Goeker M."/>
        </authorList>
    </citation>
    <scope>NUCLEOTIDE SEQUENCE [LARGE SCALE GENOMIC DNA]</scope>
    <source>
        <strain evidence="2 3">DSM 29050</strain>
    </source>
</reference>